<dbReference type="EMBL" id="OZ075122">
    <property type="protein sequence ID" value="CAL4904991.1"/>
    <property type="molecule type" value="Genomic_DNA"/>
</dbReference>
<accession>A0ABC8W913</accession>
<dbReference type="AlphaFoldDB" id="A0ABC8W913"/>
<organism evidence="2 3">
    <name type="scientific">Urochloa decumbens</name>
    <dbReference type="NCBI Taxonomy" id="240449"/>
    <lineage>
        <taxon>Eukaryota</taxon>
        <taxon>Viridiplantae</taxon>
        <taxon>Streptophyta</taxon>
        <taxon>Embryophyta</taxon>
        <taxon>Tracheophyta</taxon>
        <taxon>Spermatophyta</taxon>
        <taxon>Magnoliopsida</taxon>
        <taxon>Liliopsida</taxon>
        <taxon>Poales</taxon>
        <taxon>Poaceae</taxon>
        <taxon>PACMAD clade</taxon>
        <taxon>Panicoideae</taxon>
        <taxon>Panicodae</taxon>
        <taxon>Paniceae</taxon>
        <taxon>Melinidinae</taxon>
        <taxon>Urochloa</taxon>
    </lineage>
</organism>
<protein>
    <recommendedName>
        <fullName evidence="1">F-box domain-containing protein</fullName>
    </recommendedName>
</protein>
<proteinExistence type="predicted"/>
<dbReference type="Gene3D" id="1.20.1280.50">
    <property type="match status" value="1"/>
</dbReference>
<sequence length="410" mass="44688">MASAARRRIAAPAAAAPLPALPDEILESIFLLLDDPADLARAASACTCFRRVATARPFLRRFGSLHGPPPLLGLLFGGPDGFRAADPPHRSAKAARALARAADFTFSFLPNHQQGGGGGGGGWAVRDARDGRVLLSRPVSAAAAFDDLMVCDPLHRRCVRVPSVPNELVASIPLRDRNFVTPFLAPAAAAEDDNEPPAFSVIRTCQLGNNKVVAFFFGSGSGSWHAATPYMSLSTLPTGCIGFQRYYARGCFHWMISSTSSLVLDTREMKFSTISLPPIDGLPHRAIFERGEGRLGLIAFGDGGWPFRRICEIWQQNSGVVVTQDWQLYKTIPLPGYSDGMDIQGEDDSYLLLRPIQASDYIELLRPRQYFVLDLKTLLFEGIFSIDVGYRARFGHLYVSFPPPLAPPSI</sequence>
<name>A0ABC8W913_9POAL</name>
<dbReference type="SUPFAM" id="SSF81383">
    <property type="entry name" value="F-box domain"/>
    <property type="match status" value="1"/>
</dbReference>
<dbReference type="InterPro" id="IPR036047">
    <property type="entry name" value="F-box-like_dom_sf"/>
</dbReference>
<gene>
    <name evidence="2" type="ORF">URODEC1_LOCUS11418</name>
</gene>
<evidence type="ECO:0000259" key="1">
    <source>
        <dbReference type="SMART" id="SM00256"/>
    </source>
</evidence>
<reference evidence="2" key="1">
    <citation type="submission" date="2024-10" db="EMBL/GenBank/DDBJ databases">
        <authorList>
            <person name="Ryan C."/>
        </authorList>
    </citation>
    <scope>NUCLEOTIDE SEQUENCE [LARGE SCALE GENOMIC DNA]</scope>
</reference>
<dbReference type="PANTHER" id="PTHR31264:SF7">
    <property type="entry name" value="F-BOX DOMAIN CONTAINING PROTEIN, EXPRESSED"/>
    <property type="match status" value="1"/>
</dbReference>
<dbReference type="SMART" id="SM00256">
    <property type="entry name" value="FBOX"/>
    <property type="match status" value="1"/>
</dbReference>
<feature type="domain" description="F-box" evidence="1">
    <location>
        <begin position="21"/>
        <end position="62"/>
    </location>
</feature>
<dbReference type="InterPro" id="IPR001810">
    <property type="entry name" value="F-box_dom"/>
</dbReference>
<keyword evidence="3" id="KW-1185">Reference proteome</keyword>
<evidence type="ECO:0000313" key="2">
    <source>
        <dbReference type="EMBL" id="CAL4904991.1"/>
    </source>
</evidence>
<evidence type="ECO:0000313" key="3">
    <source>
        <dbReference type="Proteomes" id="UP001497457"/>
    </source>
</evidence>
<dbReference type="Proteomes" id="UP001497457">
    <property type="component" value="Chromosome 12b"/>
</dbReference>
<dbReference type="PANTHER" id="PTHR31264">
    <property type="entry name" value="OS07G0554500 PROTEIN-RELATED"/>
    <property type="match status" value="1"/>
</dbReference>
<dbReference type="Pfam" id="PF12937">
    <property type="entry name" value="F-box-like"/>
    <property type="match status" value="1"/>
</dbReference>